<name>B5H2U4_STRCL</name>
<sequence length="460" mass="48270">MTVSTDVPPSPLLDYAVRANPAPLNVSSDSSEPALADIDVIVSNGGGEAIHCRSIVLSLSVGSSARDLTESPETVSTEAIPAGIWTFAPAPATGTRQSGTGQGVGDTPATVRYQATPVSGDYLTLTTDGVAFRLADIPVNSTAGTTRISIEEVSTTGEPTQADNWPTTPYLTSRALTKDHATSRSLVVDSLTVQGDANFQSDLILADQKQIRAVESGTFSVQSAVLESPQISGSLHGADQDPITVASNLQFNDQCVIGPVGDGVLWIKQPHIQGTLLGEDSTLHIGDAVTADKGITATGVSSFEKLQVTSELYGVNGILNVTATTLDAYNMTVDGTLGTPTPWAGYTASITMANTNGAGTDADVYIKVNGVRQNWEIGPLDHPDENDFEQGGTYAFWLDIPYIGDIGQAVIRQSGGAASADMCVQKIVITEKVLNKTYTYDSGGVWIDKNSSHTFDLVRS</sequence>
<proteinExistence type="predicted"/>
<protein>
    <submittedName>
        <fullName evidence="1">Lipoxygenase</fullName>
    </submittedName>
</protein>
<geneLocation type="plasmid" evidence="1 2">
    <name>pSCL4</name>
</geneLocation>
<dbReference type="InterPro" id="IPR036392">
    <property type="entry name" value="PLAT/LH2_dom_sf"/>
</dbReference>
<dbReference type="Proteomes" id="UP000002357">
    <property type="component" value="Plasmid pSCL4"/>
</dbReference>
<dbReference type="PROSITE" id="PS50095">
    <property type="entry name" value="PLAT"/>
    <property type="match status" value="1"/>
</dbReference>
<organism evidence="1 2">
    <name type="scientific">Streptomyces clavuligerus</name>
    <dbReference type="NCBI Taxonomy" id="1901"/>
    <lineage>
        <taxon>Bacteria</taxon>
        <taxon>Bacillati</taxon>
        <taxon>Actinomycetota</taxon>
        <taxon>Actinomycetes</taxon>
        <taxon>Kitasatosporales</taxon>
        <taxon>Streptomycetaceae</taxon>
        <taxon>Streptomyces</taxon>
    </lineage>
</organism>
<dbReference type="InterPro" id="IPR001024">
    <property type="entry name" value="PLAT/LH2_dom"/>
</dbReference>
<evidence type="ECO:0000313" key="1">
    <source>
        <dbReference type="EMBL" id="EFG03638.2"/>
    </source>
</evidence>
<dbReference type="Pfam" id="PF01477">
    <property type="entry name" value="PLAT"/>
    <property type="match status" value="1"/>
</dbReference>
<dbReference type="Gene3D" id="2.60.60.20">
    <property type="entry name" value="PLAT/LH2 domain"/>
    <property type="match status" value="1"/>
</dbReference>
<gene>
    <name evidence="1" type="ORF">SCLAV_p0147</name>
</gene>
<dbReference type="OrthoDB" id="4147066at2"/>
<keyword evidence="1" id="KW-0614">Plasmid</keyword>
<evidence type="ECO:0000313" key="2">
    <source>
        <dbReference type="Proteomes" id="UP000002357"/>
    </source>
</evidence>
<dbReference type="SUPFAM" id="SSF49723">
    <property type="entry name" value="Lipase/lipooxygenase domain (PLAT/LH2 domain)"/>
    <property type="match status" value="1"/>
</dbReference>
<dbReference type="GeneID" id="93733383"/>
<accession>B5H2U4</accession>
<reference evidence="1 2" key="1">
    <citation type="journal article" date="2010" name="Genome Biol. Evol.">
        <title>The sequence of a 1.8-mb bacterial linear plasmid reveals a rich evolutionary reservoir of secondary metabolic pathways.</title>
        <authorList>
            <person name="Medema M.H."/>
            <person name="Trefzer A."/>
            <person name="Kovalchuk A."/>
            <person name="van den Berg M."/>
            <person name="Mueller U."/>
            <person name="Heijne W."/>
            <person name="Wu L."/>
            <person name="Alam M.T."/>
            <person name="Ronning C.M."/>
            <person name="Nierman W.C."/>
            <person name="Bovenberg R.A.L."/>
            <person name="Breitling R."/>
            <person name="Takano E."/>
        </authorList>
    </citation>
    <scope>NUCLEOTIDE SEQUENCE [LARGE SCALE GENOMIC DNA]</scope>
    <source>
        <strain evidence="2">ATCC 27064 / DSM 738 / JCM 4710 / NBRC 13307 / NCIMB 12785 / NRRL 3585 / VKM Ac-602</strain>
        <plasmid evidence="1">pSCL4</plasmid>
    </source>
</reference>
<dbReference type="AlphaFoldDB" id="B5H2U4"/>
<keyword evidence="2" id="KW-1185">Reference proteome</keyword>
<dbReference type="EMBL" id="CM000914">
    <property type="protein sequence ID" value="EFG03638.2"/>
    <property type="molecule type" value="Genomic_DNA"/>
</dbReference>
<dbReference type="RefSeq" id="WP_003958589.1">
    <property type="nucleotide sequence ID" value="NZ_CM000914.1"/>
</dbReference>